<evidence type="ECO:0000256" key="1">
    <source>
        <dbReference type="ARBA" id="ARBA00002521"/>
    </source>
</evidence>
<dbReference type="EMBL" id="NRHC01000037">
    <property type="protein sequence ID" value="RIY33219.1"/>
    <property type="molecule type" value="Genomic_DNA"/>
</dbReference>
<dbReference type="PANTHER" id="PTHR43330">
    <property type="entry name" value="METHIONINE AMINOPEPTIDASE"/>
    <property type="match status" value="1"/>
</dbReference>
<dbReference type="NCBIfam" id="TIGR00500">
    <property type="entry name" value="met_pdase_I"/>
    <property type="match status" value="1"/>
</dbReference>
<comment type="subunit">
    <text evidence="6">Monomer.</text>
</comment>
<dbReference type="Pfam" id="PF00557">
    <property type="entry name" value="Peptidase_M24"/>
    <property type="match status" value="1"/>
</dbReference>
<dbReference type="SUPFAM" id="SSF55920">
    <property type="entry name" value="Creatinase/aminopeptidase"/>
    <property type="match status" value="1"/>
</dbReference>
<feature type="binding site" evidence="6">
    <location>
        <position position="85"/>
    </location>
    <ligand>
        <name>substrate</name>
    </ligand>
</feature>
<dbReference type="RefSeq" id="WP_119524851.1">
    <property type="nucleotide sequence ID" value="NZ_NRHC01000037.1"/>
</dbReference>
<evidence type="ECO:0000313" key="9">
    <source>
        <dbReference type="EMBL" id="RIY33219.1"/>
    </source>
</evidence>
<dbReference type="PANTHER" id="PTHR43330:SF27">
    <property type="entry name" value="METHIONINE AMINOPEPTIDASE"/>
    <property type="match status" value="1"/>
</dbReference>
<feature type="binding site" evidence="6">
    <location>
        <position position="185"/>
    </location>
    <ligand>
        <name>substrate</name>
    </ligand>
</feature>
<dbReference type="GO" id="GO:0046872">
    <property type="term" value="F:metal ion binding"/>
    <property type="evidence" value="ECO:0007669"/>
    <property type="project" value="UniProtKB-UniRule"/>
</dbReference>
<reference evidence="9 10" key="1">
    <citation type="submission" date="2017-08" db="EMBL/GenBank/DDBJ databases">
        <title>Reclassification of Bisgaard taxon 37 and 44.</title>
        <authorList>
            <person name="Christensen H."/>
        </authorList>
    </citation>
    <scope>NUCLEOTIDE SEQUENCE [LARGE SCALE GENOMIC DNA]</scope>
    <source>
        <strain evidence="9 10">B96_3</strain>
    </source>
</reference>
<feature type="binding site" evidence="6">
    <location>
        <position position="114"/>
    </location>
    <ligand>
        <name>a divalent metal cation</name>
        <dbReference type="ChEBI" id="CHEBI:60240"/>
        <label>2</label>
        <note>catalytic</note>
    </ligand>
</feature>
<evidence type="ECO:0000256" key="3">
    <source>
        <dbReference type="ARBA" id="ARBA00022670"/>
    </source>
</evidence>
<dbReference type="PROSITE" id="PS00680">
    <property type="entry name" value="MAP_1"/>
    <property type="match status" value="1"/>
</dbReference>
<feature type="binding site" evidence="6">
    <location>
        <position position="103"/>
    </location>
    <ligand>
        <name>a divalent metal cation</name>
        <dbReference type="ChEBI" id="CHEBI:60240"/>
        <label>1</label>
    </ligand>
</feature>
<feature type="binding site" evidence="6">
    <location>
        <position position="241"/>
    </location>
    <ligand>
        <name>a divalent metal cation</name>
        <dbReference type="ChEBI" id="CHEBI:60240"/>
        <label>1</label>
    </ligand>
</feature>
<dbReference type="InterPro" id="IPR002467">
    <property type="entry name" value="Pept_M24A_MAP1"/>
</dbReference>
<comment type="similarity">
    <text evidence="6">Belongs to the peptidase M24A family. Methionine aminopeptidase type 1 subfamily.</text>
</comment>
<accession>A0A3A1Y7J0</accession>
<protein>
    <recommendedName>
        <fullName evidence="6 7">Methionine aminopeptidase</fullName>
        <shortName evidence="6">MAP</shortName>
        <shortName evidence="6">MetAP</shortName>
        <ecNumber evidence="6 7">3.4.11.18</ecNumber>
    </recommendedName>
    <alternativeName>
        <fullName evidence="6">Peptidase M</fullName>
    </alternativeName>
</protein>
<dbReference type="AlphaFoldDB" id="A0A3A1Y7J0"/>
<dbReference type="OrthoDB" id="9802055at2"/>
<sequence length="273" mass="30659">MSTKREDGIVIYTAEEIEKIRQACALAAQALEYMEEFVKPGVTTAELNDIAHEYMVNVQKVTPACLNYRGFPKSICTSVNEVICHGIPNEKQVLREGDILNIDLTVIKDGYYGDNSKMYIVGGKTNPRSQELVDATLESLYAAIRICKPGAKFNEIGEAISKVVTPHGFSIVRSYIGHGIGNEFHHAPEVLHYPNNWDKTMEVGMVFTIEPMINAGDWRDRTLKDGWTAVTRDKKDSAQFEHQLVIIPGGVEVMTIRKEEEEAGRIQRIMINE</sequence>
<dbReference type="GO" id="GO:0005829">
    <property type="term" value="C:cytosol"/>
    <property type="evidence" value="ECO:0007669"/>
    <property type="project" value="TreeGrafter"/>
</dbReference>
<name>A0A3A1Y7J0_9GAMM</name>
<gene>
    <name evidence="6 9" type="primary">map</name>
    <name evidence="9" type="ORF">CKF54_03235</name>
</gene>
<keyword evidence="2 6" id="KW-0031">Aminopeptidase</keyword>
<dbReference type="GO" id="GO:0006508">
    <property type="term" value="P:proteolysis"/>
    <property type="evidence" value="ECO:0007669"/>
    <property type="project" value="UniProtKB-KW"/>
</dbReference>
<feature type="binding site" evidence="6">
    <location>
        <position position="210"/>
    </location>
    <ligand>
        <name>a divalent metal cation</name>
        <dbReference type="ChEBI" id="CHEBI:60240"/>
        <label>2</label>
        <note>catalytic</note>
    </ligand>
</feature>
<dbReference type="PRINTS" id="PR00599">
    <property type="entry name" value="MAPEPTIDASE"/>
</dbReference>
<dbReference type="InterPro" id="IPR000994">
    <property type="entry name" value="Pept_M24"/>
</dbReference>
<evidence type="ECO:0000256" key="2">
    <source>
        <dbReference type="ARBA" id="ARBA00022438"/>
    </source>
</evidence>
<evidence type="ECO:0000256" key="7">
    <source>
        <dbReference type="RuleBase" id="RU003653"/>
    </source>
</evidence>
<dbReference type="HAMAP" id="MF_01974">
    <property type="entry name" value="MetAP_1"/>
    <property type="match status" value="1"/>
</dbReference>
<keyword evidence="3 6" id="KW-0645">Protease</keyword>
<evidence type="ECO:0000313" key="10">
    <source>
        <dbReference type="Proteomes" id="UP000265691"/>
    </source>
</evidence>
<evidence type="ECO:0000256" key="4">
    <source>
        <dbReference type="ARBA" id="ARBA00022723"/>
    </source>
</evidence>
<keyword evidence="5 6" id="KW-0378">Hydrolase</keyword>
<feature type="binding site" evidence="6">
    <location>
        <position position="114"/>
    </location>
    <ligand>
        <name>a divalent metal cation</name>
        <dbReference type="ChEBI" id="CHEBI:60240"/>
        <label>1</label>
    </ligand>
</feature>
<dbReference type="GO" id="GO:0070006">
    <property type="term" value="F:metalloaminopeptidase activity"/>
    <property type="evidence" value="ECO:0007669"/>
    <property type="project" value="UniProtKB-UniRule"/>
</dbReference>
<comment type="cofactor">
    <cofactor evidence="6">
        <name>Co(2+)</name>
        <dbReference type="ChEBI" id="CHEBI:48828"/>
    </cofactor>
    <cofactor evidence="6">
        <name>Zn(2+)</name>
        <dbReference type="ChEBI" id="CHEBI:29105"/>
    </cofactor>
    <cofactor evidence="6">
        <name>Mn(2+)</name>
        <dbReference type="ChEBI" id="CHEBI:29035"/>
    </cofactor>
    <cofactor evidence="6">
        <name>Fe(2+)</name>
        <dbReference type="ChEBI" id="CHEBI:29033"/>
    </cofactor>
    <text evidence="6">Binds 2 divalent metal cations per subunit. Has a high-affinity and a low affinity metal-binding site. The true nature of the physiological cofactor is under debate. The enzyme is active with cobalt, zinc, manganese or divalent iron ions. Most likely, methionine aminopeptidases function as mononuclear Fe(2+)-metalloproteases under physiological conditions, and the catalytically relevant metal-binding site has been assigned to the histidine-containing high-affinity site.</text>
</comment>
<comment type="function">
    <text evidence="1 6">Removes the N-terminal methionine from nascent proteins. The N-terminal methionine is often cleaved when the second residue in the primary sequence is small and uncharged (Met-Ala-, Cys, Gly, Pro, Ser, Thr, or Val). Requires deformylation of the N(alpha)-formylated initiator methionine before it can be hydrolyzed.</text>
</comment>
<comment type="catalytic activity">
    <reaction evidence="6 7">
        <text>Release of N-terminal amino acids, preferentially methionine, from peptides and arylamides.</text>
        <dbReference type="EC" id="3.4.11.18"/>
    </reaction>
</comment>
<evidence type="ECO:0000259" key="8">
    <source>
        <dbReference type="Pfam" id="PF00557"/>
    </source>
</evidence>
<evidence type="ECO:0000256" key="6">
    <source>
        <dbReference type="HAMAP-Rule" id="MF_01974"/>
    </source>
</evidence>
<feature type="domain" description="Peptidase M24" evidence="8">
    <location>
        <begin position="18"/>
        <end position="246"/>
    </location>
</feature>
<dbReference type="Proteomes" id="UP000265691">
    <property type="component" value="Unassembled WGS sequence"/>
</dbReference>
<organism evidence="9 10">
    <name type="scientific">Psittacicella hinzii</name>
    <dbReference type="NCBI Taxonomy" id="2028575"/>
    <lineage>
        <taxon>Bacteria</taxon>
        <taxon>Pseudomonadati</taxon>
        <taxon>Pseudomonadota</taxon>
        <taxon>Gammaproteobacteria</taxon>
        <taxon>Pasteurellales</taxon>
        <taxon>Psittacicellaceae</taxon>
        <taxon>Psittacicella</taxon>
    </lineage>
</organism>
<dbReference type="InterPro" id="IPR036005">
    <property type="entry name" value="Creatinase/aminopeptidase-like"/>
</dbReference>
<evidence type="ECO:0000256" key="5">
    <source>
        <dbReference type="ARBA" id="ARBA00022801"/>
    </source>
</evidence>
<dbReference type="GO" id="GO:0004239">
    <property type="term" value="F:initiator methionyl aminopeptidase activity"/>
    <property type="evidence" value="ECO:0007669"/>
    <property type="project" value="UniProtKB-UniRule"/>
</dbReference>
<keyword evidence="10" id="KW-1185">Reference proteome</keyword>
<comment type="caution">
    <text evidence="9">The sequence shown here is derived from an EMBL/GenBank/DDBJ whole genome shotgun (WGS) entry which is preliminary data.</text>
</comment>
<dbReference type="EC" id="3.4.11.18" evidence="6 7"/>
<feature type="binding site" evidence="6">
    <location>
        <position position="241"/>
    </location>
    <ligand>
        <name>a divalent metal cation</name>
        <dbReference type="ChEBI" id="CHEBI:60240"/>
        <label>2</label>
        <note>catalytic</note>
    </ligand>
</feature>
<keyword evidence="4 6" id="KW-0479">Metal-binding</keyword>
<dbReference type="InterPro" id="IPR001714">
    <property type="entry name" value="Pept_M24_MAP"/>
</dbReference>
<feature type="binding site" evidence="6">
    <location>
        <position position="178"/>
    </location>
    <ligand>
        <name>a divalent metal cation</name>
        <dbReference type="ChEBI" id="CHEBI:60240"/>
        <label>2</label>
        <note>catalytic</note>
    </ligand>
</feature>
<dbReference type="Gene3D" id="3.90.230.10">
    <property type="entry name" value="Creatinase/methionine aminopeptidase superfamily"/>
    <property type="match status" value="1"/>
</dbReference>
<dbReference type="CDD" id="cd01086">
    <property type="entry name" value="MetAP1"/>
    <property type="match status" value="1"/>
</dbReference>
<proteinExistence type="inferred from homology"/>